<evidence type="ECO:0000256" key="1">
    <source>
        <dbReference type="SAM" id="MobiDB-lite"/>
    </source>
</evidence>
<dbReference type="Proteomes" id="UP000515203">
    <property type="component" value="Unplaced"/>
</dbReference>
<dbReference type="OrthoDB" id="9937406at2759"/>
<name>A0A6P6F1T3_OCTDE</name>
<sequence length="124" mass="13428">MFSQCLWVPHSCQLSHASPAPPPMATVQAPIRPRQEPGQREQPSLQGAAEPLSASQGDPAWSAGCDRLVAVQSRLDAMEETVEKTTEHLEAEVKSLLGLLEELSWHLPAAPFSPAPDLLGDDHF</sequence>
<proteinExistence type="predicted"/>
<dbReference type="GeneID" id="101585371"/>
<dbReference type="RefSeq" id="XP_023578590.1">
    <property type="nucleotide sequence ID" value="XM_023722822.1"/>
</dbReference>
<dbReference type="CTD" id="219348"/>
<gene>
    <name evidence="3" type="primary">Plac9</name>
</gene>
<dbReference type="PANTHER" id="PTHR37355">
    <property type="entry name" value="PLACENTA-SPECIFIC PROTEIN 9"/>
    <property type="match status" value="1"/>
</dbReference>
<dbReference type="FunCoup" id="A0A6P6F1T3">
    <property type="interactions" value="5"/>
</dbReference>
<protein>
    <submittedName>
        <fullName evidence="3">Placenta-specific protein 9 isoform X1</fullName>
    </submittedName>
</protein>
<accession>A0A6P6F1T3</accession>
<evidence type="ECO:0000313" key="3">
    <source>
        <dbReference type="RefSeq" id="XP_023578590.1"/>
    </source>
</evidence>
<dbReference type="InParanoid" id="A0A6P6F1T3"/>
<dbReference type="InterPro" id="IPR027941">
    <property type="entry name" value="PLAC9"/>
</dbReference>
<dbReference type="Pfam" id="PF15205">
    <property type="entry name" value="PLAC9"/>
    <property type="match status" value="1"/>
</dbReference>
<feature type="region of interest" description="Disordered" evidence="1">
    <location>
        <begin position="16"/>
        <end position="60"/>
    </location>
</feature>
<evidence type="ECO:0000313" key="2">
    <source>
        <dbReference type="Proteomes" id="UP000515203"/>
    </source>
</evidence>
<dbReference type="AlphaFoldDB" id="A0A6P6F1T3"/>
<organism evidence="2 3">
    <name type="scientific">Octodon degus</name>
    <name type="common">Degu</name>
    <name type="synonym">Sciurus degus</name>
    <dbReference type="NCBI Taxonomy" id="10160"/>
    <lineage>
        <taxon>Eukaryota</taxon>
        <taxon>Metazoa</taxon>
        <taxon>Chordata</taxon>
        <taxon>Craniata</taxon>
        <taxon>Vertebrata</taxon>
        <taxon>Euteleostomi</taxon>
        <taxon>Mammalia</taxon>
        <taxon>Eutheria</taxon>
        <taxon>Euarchontoglires</taxon>
        <taxon>Glires</taxon>
        <taxon>Rodentia</taxon>
        <taxon>Hystricomorpha</taxon>
        <taxon>Octodontidae</taxon>
        <taxon>Octodon</taxon>
    </lineage>
</organism>
<keyword evidence="2" id="KW-1185">Reference proteome</keyword>
<dbReference type="PANTHER" id="PTHR37355:SF1">
    <property type="entry name" value="PLACENTA-SPECIFIC PROTEIN 9"/>
    <property type="match status" value="1"/>
</dbReference>
<reference evidence="3" key="1">
    <citation type="submission" date="2025-08" db="UniProtKB">
        <authorList>
            <consortium name="RefSeq"/>
        </authorList>
    </citation>
    <scope>IDENTIFICATION</scope>
</reference>